<dbReference type="Proteomes" id="UP001218788">
    <property type="component" value="Unassembled WGS sequence"/>
</dbReference>
<sequence length="451" mass="51348">MNNSAAKLTIENQSLTPFKNGIHLQFIGSPEESLDWINHSATRIIFKSLTDGDANLLVELPSVLSVTPVSFAAQEDARTDINLSTLHLRIQVNHSFNMTATGLTMDDFVEVWKSGIYIFFSGDNEFHIHAPRNIKIGQPGRHLKNKLAVIDEIPAPLLAAVESIYDCEPADEEETNAWIAKTDNAKVRLAELRNSSIPKVISDEIELHLIQLDAVSKQLQATKRRLRKQPVFEAVRKNHLIQLMSEFIEQHHGKTCVREMEAKALQLANQSDAPAKPEHEQIFDQVQSHDLHSLLYPIFNNPSTANLPAHKCHKCNSRWKMHQTRHPSTNAKRFHVQCENCGFMSDTPYSSKGHGAVLAWNRANPDDRKSFKDVYFLGLRKLNAKEAKSQLFQVEKYLELMKSYATSLEQYSDDDKRSEINSIYGMIRFLSDAVLYSRHMIKIANKKNQVR</sequence>
<dbReference type="RefSeq" id="WP_273642897.1">
    <property type="nucleotide sequence ID" value="NZ_JAQQXP010000004.1"/>
</dbReference>
<protein>
    <submittedName>
        <fullName evidence="1">Uncharacterized protein</fullName>
    </submittedName>
</protein>
<dbReference type="EMBL" id="JAQQXP010000004">
    <property type="protein sequence ID" value="MDC8832987.1"/>
    <property type="molecule type" value="Genomic_DNA"/>
</dbReference>
<keyword evidence="2" id="KW-1185">Reference proteome</keyword>
<accession>A0ABT5L9Y6</accession>
<evidence type="ECO:0000313" key="1">
    <source>
        <dbReference type="EMBL" id="MDC8832987.1"/>
    </source>
</evidence>
<name>A0ABT5L9Y6_9ALTE</name>
<comment type="caution">
    <text evidence="1">The sequence shown here is derived from an EMBL/GenBank/DDBJ whole genome shotgun (WGS) entry which is preliminary data.</text>
</comment>
<organism evidence="1 2">
    <name type="scientific">Alteromonas gilva</name>
    <dbReference type="NCBI Taxonomy" id="2987522"/>
    <lineage>
        <taxon>Bacteria</taxon>
        <taxon>Pseudomonadati</taxon>
        <taxon>Pseudomonadota</taxon>
        <taxon>Gammaproteobacteria</taxon>
        <taxon>Alteromonadales</taxon>
        <taxon>Alteromonadaceae</taxon>
        <taxon>Alteromonas/Salinimonas group</taxon>
        <taxon>Alteromonas</taxon>
    </lineage>
</organism>
<gene>
    <name evidence="1" type="ORF">OIK42_19710</name>
</gene>
<reference evidence="1 2" key="1">
    <citation type="submission" date="2022-10" db="EMBL/GenBank/DDBJ databases">
        <title>Alteromonas sp. chi3 Genome sequencing.</title>
        <authorList>
            <person name="Park S."/>
        </authorList>
    </citation>
    <scope>NUCLEOTIDE SEQUENCE [LARGE SCALE GENOMIC DNA]</scope>
    <source>
        <strain evidence="2">chi3</strain>
    </source>
</reference>
<evidence type="ECO:0000313" key="2">
    <source>
        <dbReference type="Proteomes" id="UP001218788"/>
    </source>
</evidence>
<proteinExistence type="predicted"/>